<name>A0AAE1E597_9GAST</name>
<sequence length="88" mass="9908">MLQLTLSGSTLDPSKQHAPGLCSRAPPVKVRRPAVTPRFTSRISRCPQRWPRSEGECSQPMWSAVYCPPKIIAFNCELENNERSVLLK</sequence>
<dbReference type="EMBL" id="JAWDGP010001087">
    <property type="protein sequence ID" value="KAK3794909.1"/>
    <property type="molecule type" value="Genomic_DNA"/>
</dbReference>
<reference evidence="2" key="1">
    <citation type="journal article" date="2023" name="G3 (Bethesda)">
        <title>A reference genome for the long-term kleptoplast-retaining sea slug Elysia crispata morphotype clarki.</title>
        <authorList>
            <person name="Eastman K.E."/>
            <person name="Pendleton A.L."/>
            <person name="Shaikh M.A."/>
            <person name="Suttiyut T."/>
            <person name="Ogas R."/>
            <person name="Tomko P."/>
            <person name="Gavelis G."/>
            <person name="Widhalm J.R."/>
            <person name="Wisecaver J.H."/>
        </authorList>
    </citation>
    <scope>NUCLEOTIDE SEQUENCE</scope>
    <source>
        <strain evidence="2">ECLA1</strain>
    </source>
</reference>
<gene>
    <name evidence="2" type="ORF">RRG08_001057</name>
</gene>
<evidence type="ECO:0000256" key="1">
    <source>
        <dbReference type="SAM" id="MobiDB-lite"/>
    </source>
</evidence>
<dbReference type="AlphaFoldDB" id="A0AAE1E597"/>
<accession>A0AAE1E597</accession>
<organism evidence="2 3">
    <name type="scientific">Elysia crispata</name>
    <name type="common">lettuce slug</name>
    <dbReference type="NCBI Taxonomy" id="231223"/>
    <lineage>
        <taxon>Eukaryota</taxon>
        <taxon>Metazoa</taxon>
        <taxon>Spiralia</taxon>
        <taxon>Lophotrochozoa</taxon>
        <taxon>Mollusca</taxon>
        <taxon>Gastropoda</taxon>
        <taxon>Heterobranchia</taxon>
        <taxon>Euthyneura</taxon>
        <taxon>Panpulmonata</taxon>
        <taxon>Sacoglossa</taxon>
        <taxon>Placobranchoidea</taxon>
        <taxon>Plakobranchidae</taxon>
        <taxon>Elysia</taxon>
    </lineage>
</organism>
<evidence type="ECO:0000313" key="3">
    <source>
        <dbReference type="Proteomes" id="UP001283361"/>
    </source>
</evidence>
<dbReference type="Proteomes" id="UP001283361">
    <property type="component" value="Unassembled WGS sequence"/>
</dbReference>
<feature type="region of interest" description="Disordered" evidence="1">
    <location>
        <begin position="1"/>
        <end position="25"/>
    </location>
</feature>
<evidence type="ECO:0000313" key="2">
    <source>
        <dbReference type="EMBL" id="KAK3794909.1"/>
    </source>
</evidence>
<proteinExistence type="predicted"/>
<comment type="caution">
    <text evidence="2">The sequence shown here is derived from an EMBL/GenBank/DDBJ whole genome shotgun (WGS) entry which is preliminary data.</text>
</comment>
<keyword evidence="3" id="KW-1185">Reference proteome</keyword>
<feature type="compositionally biased region" description="Polar residues" evidence="1">
    <location>
        <begin position="1"/>
        <end position="13"/>
    </location>
</feature>
<protein>
    <submittedName>
        <fullName evidence="2">Uncharacterized protein</fullName>
    </submittedName>
</protein>